<dbReference type="PANTHER" id="PTHR43695">
    <property type="entry name" value="PUTATIVE (AFU_ORTHOLOGUE AFUA_2G17250)-RELATED"/>
    <property type="match status" value="1"/>
</dbReference>
<dbReference type="Proteomes" id="UP001201980">
    <property type="component" value="Unassembled WGS sequence"/>
</dbReference>
<accession>A0AAD5WSF9</accession>
<dbReference type="SUPFAM" id="SSF52266">
    <property type="entry name" value="SGNH hydrolase"/>
    <property type="match status" value="1"/>
</dbReference>
<dbReference type="InterPro" id="IPR037459">
    <property type="entry name" value="RhgT-like"/>
</dbReference>
<evidence type="ECO:0000313" key="3">
    <source>
        <dbReference type="EMBL" id="KAJ2899137.1"/>
    </source>
</evidence>
<evidence type="ECO:0000313" key="4">
    <source>
        <dbReference type="Proteomes" id="UP001201980"/>
    </source>
</evidence>
<dbReference type="InterPro" id="IPR001087">
    <property type="entry name" value="GDSL"/>
</dbReference>
<proteinExistence type="inferred from homology"/>
<comment type="caution">
    <text evidence="3">The sequence shown here is derived from an EMBL/GenBank/DDBJ whole genome shotgun (WGS) entry which is preliminary data.</text>
</comment>
<comment type="similarity">
    <text evidence="1">Belongs to the 'GDSL' lipolytic enzyme family.</text>
</comment>
<evidence type="ECO:0000256" key="1">
    <source>
        <dbReference type="ARBA" id="ARBA00008668"/>
    </source>
</evidence>
<protein>
    <recommendedName>
        <fullName evidence="5">Carbohydrate esterase family 12 protein</fullName>
    </recommendedName>
</protein>
<keyword evidence="4" id="KW-1185">Reference proteome</keyword>
<sequence>MSPTSLSPSVAPPTIHLCGDSTMAANGGGSGTGTEGWGEFLSYSFPRSTYTIANHAIGGRSTLSYTREDRFCDVSTQVEDGDWIAIGYGHNDGGSLSDDNGRTDCFGEGGETCDTVYK</sequence>
<dbReference type="AlphaFoldDB" id="A0AAD5WSF9"/>
<evidence type="ECO:0000256" key="2">
    <source>
        <dbReference type="ARBA" id="ARBA00022801"/>
    </source>
</evidence>
<dbReference type="Pfam" id="PF00657">
    <property type="entry name" value="Lipase_GDSL"/>
    <property type="match status" value="1"/>
</dbReference>
<dbReference type="EMBL" id="JAKWBI020000206">
    <property type="protein sequence ID" value="KAJ2899137.1"/>
    <property type="molecule type" value="Genomic_DNA"/>
</dbReference>
<dbReference type="PANTHER" id="PTHR43695:SF1">
    <property type="entry name" value="RHAMNOGALACTURONAN ACETYLESTERASE"/>
    <property type="match status" value="1"/>
</dbReference>
<keyword evidence="2" id="KW-0378">Hydrolase</keyword>
<dbReference type="GO" id="GO:0016788">
    <property type="term" value="F:hydrolase activity, acting on ester bonds"/>
    <property type="evidence" value="ECO:0007669"/>
    <property type="project" value="InterPro"/>
</dbReference>
<name>A0AAD5WSF9_9PEZI</name>
<organism evidence="3 4">
    <name type="scientific">Zalerion maritima</name>
    <dbReference type="NCBI Taxonomy" id="339359"/>
    <lineage>
        <taxon>Eukaryota</taxon>
        <taxon>Fungi</taxon>
        <taxon>Dikarya</taxon>
        <taxon>Ascomycota</taxon>
        <taxon>Pezizomycotina</taxon>
        <taxon>Sordariomycetes</taxon>
        <taxon>Lulworthiomycetidae</taxon>
        <taxon>Lulworthiales</taxon>
        <taxon>Lulworthiaceae</taxon>
        <taxon>Zalerion</taxon>
    </lineage>
</organism>
<evidence type="ECO:0008006" key="5">
    <source>
        <dbReference type="Google" id="ProtNLM"/>
    </source>
</evidence>
<dbReference type="InterPro" id="IPR036514">
    <property type="entry name" value="SGNH_hydro_sf"/>
</dbReference>
<dbReference type="Gene3D" id="3.40.50.1110">
    <property type="entry name" value="SGNH hydrolase"/>
    <property type="match status" value="1"/>
</dbReference>
<reference evidence="3" key="1">
    <citation type="submission" date="2022-07" db="EMBL/GenBank/DDBJ databases">
        <title>Draft genome sequence of Zalerion maritima ATCC 34329, a (micro)plastics degrading marine fungus.</title>
        <authorList>
            <person name="Paco A."/>
            <person name="Goncalves M.F.M."/>
            <person name="Rocha-Santos T.A.P."/>
            <person name="Alves A."/>
        </authorList>
    </citation>
    <scope>NUCLEOTIDE SEQUENCE</scope>
    <source>
        <strain evidence="3">ATCC 34329</strain>
    </source>
</reference>
<gene>
    <name evidence="3" type="ORF">MKZ38_003384</name>
</gene>